<evidence type="ECO:0000259" key="4">
    <source>
        <dbReference type="Pfam" id="PF02894"/>
    </source>
</evidence>
<keyword evidence="6" id="KW-1185">Reference proteome</keyword>
<dbReference type="GO" id="GO:0000166">
    <property type="term" value="F:nucleotide binding"/>
    <property type="evidence" value="ECO:0007669"/>
    <property type="project" value="InterPro"/>
</dbReference>
<comment type="similarity">
    <text evidence="1">Belongs to the Gfo/Idh/MocA family.</text>
</comment>
<dbReference type="SUPFAM" id="SSF55347">
    <property type="entry name" value="Glyceraldehyde-3-phosphate dehydrogenase-like, C-terminal domain"/>
    <property type="match status" value="1"/>
</dbReference>
<name>A0A1I6QWH2_9RHOB</name>
<dbReference type="InterPro" id="IPR036291">
    <property type="entry name" value="NAD(P)-bd_dom_sf"/>
</dbReference>
<feature type="domain" description="Gfo/Idh/MocA-like oxidoreductase N-terminal" evidence="3">
    <location>
        <begin position="3"/>
        <end position="122"/>
    </location>
</feature>
<evidence type="ECO:0000256" key="1">
    <source>
        <dbReference type="ARBA" id="ARBA00010928"/>
    </source>
</evidence>
<reference evidence="6" key="1">
    <citation type="submission" date="2016-10" db="EMBL/GenBank/DDBJ databases">
        <authorList>
            <person name="Varghese N."/>
            <person name="Submissions S."/>
        </authorList>
    </citation>
    <scope>NUCLEOTIDE SEQUENCE [LARGE SCALE GENOMIC DNA]</scope>
    <source>
        <strain evidence="6">DSM 26894</strain>
    </source>
</reference>
<dbReference type="PANTHER" id="PTHR43708">
    <property type="entry name" value="CONSERVED EXPRESSED OXIDOREDUCTASE (EUROFUNG)"/>
    <property type="match status" value="1"/>
</dbReference>
<evidence type="ECO:0000313" key="5">
    <source>
        <dbReference type="EMBL" id="SFS56831.1"/>
    </source>
</evidence>
<dbReference type="InterPro" id="IPR051317">
    <property type="entry name" value="Gfo/Idh/MocA_oxidoreduct"/>
</dbReference>
<dbReference type="PANTHER" id="PTHR43708:SF5">
    <property type="entry name" value="CONSERVED EXPRESSED OXIDOREDUCTASE (EUROFUNG)-RELATED"/>
    <property type="match status" value="1"/>
</dbReference>
<dbReference type="Pfam" id="PF01408">
    <property type="entry name" value="GFO_IDH_MocA"/>
    <property type="match status" value="1"/>
</dbReference>
<sequence length="344" mass="36484">MTLRIGVVGYGTGGRHFHAPFIDAAAGCALAGIVARAPGTVAAANADWPGLPVYPSLAAMIEAGVCDAVTISTPPHTRRELVLEAIEAGLHVVADKPFAPSAEAALELDAAAEAKGVTLGVYQNRRYDADMQTLAKVLRDDTLGPLWRVHSRMDFDDPATLEAGPTGGLLRDLGSHLVDQMIWLLGPVTEVDAQMDYLDLPEGPTDAGFTITLRHEGGTHSHINASKCNFLNLRELRALGGEGSFVAQSTDVQAQQIFAGKRPAADPETWGFEPESNWGVLRTSDGARHVPSEQGRYHDYYEAFAAAVREGSAPPVTARQGARTLAVLDAARESATSGRSVSLI</sequence>
<dbReference type="STRING" id="311180.SAMN04488050_102419"/>
<evidence type="ECO:0000313" key="6">
    <source>
        <dbReference type="Proteomes" id="UP000199392"/>
    </source>
</evidence>
<dbReference type="InterPro" id="IPR004104">
    <property type="entry name" value="Gfo/Idh/MocA-like_OxRdtase_C"/>
</dbReference>
<gene>
    <name evidence="5" type="ORF">SAMN04488050_102419</name>
</gene>
<feature type="domain" description="Gfo/Idh/MocA-like oxidoreductase C-terminal" evidence="4">
    <location>
        <begin position="140"/>
        <end position="343"/>
    </location>
</feature>
<dbReference type="Gene3D" id="3.30.360.10">
    <property type="entry name" value="Dihydrodipicolinate Reductase, domain 2"/>
    <property type="match status" value="1"/>
</dbReference>
<evidence type="ECO:0000259" key="3">
    <source>
        <dbReference type="Pfam" id="PF01408"/>
    </source>
</evidence>
<dbReference type="Pfam" id="PF02894">
    <property type="entry name" value="GFO_IDH_MocA_C"/>
    <property type="match status" value="1"/>
</dbReference>
<protein>
    <submittedName>
        <fullName evidence="5">Predicted dehydrogenase</fullName>
    </submittedName>
</protein>
<dbReference type="Proteomes" id="UP000199392">
    <property type="component" value="Unassembled WGS sequence"/>
</dbReference>
<dbReference type="Gene3D" id="3.40.50.720">
    <property type="entry name" value="NAD(P)-binding Rossmann-like Domain"/>
    <property type="match status" value="1"/>
</dbReference>
<accession>A0A1I6QWH2</accession>
<dbReference type="EMBL" id="FOZW01000002">
    <property type="protein sequence ID" value="SFS56831.1"/>
    <property type="molecule type" value="Genomic_DNA"/>
</dbReference>
<dbReference type="SUPFAM" id="SSF51735">
    <property type="entry name" value="NAD(P)-binding Rossmann-fold domains"/>
    <property type="match status" value="1"/>
</dbReference>
<dbReference type="OrthoDB" id="7798185at2"/>
<dbReference type="RefSeq" id="WP_092420018.1">
    <property type="nucleotide sequence ID" value="NZ_FNCL01000001.1"/>
</dbReference>
<organism evidence="5 6">
    <name type="scientific">Alloyangia pacifica</name>
    <dbReference type="NCBI Taxonomy" id="311180"/>
    <lineage>
        <taxon>Bacteria</taxon>
        <taxon>Pseudomonadati</taxon>
        <taxon>Pseudomonadota</taxon>
        <taxon>Alphaproteobacteria</taxon>
        <taxon>Rhodobacterales</taxon>
        <taxon>Roseobacteraceae</taxon>
        <taxon>Alloyangia</taxon>
    </lineage>
</organism>
<evidence type="ECO:0000256" key="2">
    <source>
        <dbReference type="ARBA" id="ARBA00023002"/>
    </source>
</evidence>
<dbReference type="AlphaFoldDB" id="A0A1I6QWH2"/>
<proteinExistence type="inferred from homology"/>
<dbReference type="GO" id="GO:0016491">
    <property type="term" value="F:oxidoreductase activity"/>
    <property type="evidence" value="ECO:0007669"/>
    <property type="project" value="UniProtKB-KW"/>
</dbReference>
<keyword evidence="2" id="KW-0560">Oxidoreductase</keyword>
<dbReference type="InterPro" id="IPR000683">
    <property type="entry name" value="Gfo/Idh/MocA-like_OxRdtase_N"/>
</dbReference>